<name>A0A934NCD1_9BACT</name>
<gene>
    <name evidence="8" type="ORF">JF922_04060</name>
</gene>
<dbReference type="RefSeq" id="WP_338199322.1">
    <property type="nucleotide sequence ID" value="NZ_JAEKNR010000049.1"/>
</dbReference>
<dbReference type="Gene3D" id="3.90.1560.10">
    <property type="entry name" value="ComB-like"/>
    <property type="match status" value="1"/>
</dbReference>
<sequence length="228" mass="24073">MRVVHAGGLEGARAARGTVVVIDVLRAFSVSAYALAGGARECRLVGEVSEAQALALRLPGAVLSAEVEGLPVPGIAISNSPTMVCEADLRGRVLVQRSSSGTQCMLAASAVADRLYAGSLVVASATARAVREADPALVTLVASGADRGHLEDRVCADYIEALLCGLPVDLPGLLEPLRRSDRFQAFLDDRWPGFPPSDLELALAADHFGFSMPVDRDELGLRLWREDL</sequence>
<dbReference type="InterPro" id="IPR005238">
    <property type="entry name" value="ComB-like"/>
</dbReference>
<evidence type="ECO:0000313" key="9">
    <source>
        <dbReference type="Proteomes" id="UP000612893"/>
    </source>
</evidence>
<reference evidence="8" key="1">
    <citation type="submission" date="2020-10" db="EMBL/GenBank/DDBJ databases">
        <title>Ca. Dormibacterota MAGs.</title>
        <authorList>
            <person name="Montgomery K."/>
        </authorList>
    </citation>
    <scope>NUCLEOTIDE SEQUENCE [LARGE SCALE GENOMIC DNA]</scope>
    <source>
        <strain evidence="8">SC8812_S17_10</strain>
    </source>
</reference>
<dbReference type="PANTHER" id="PTHR37311:SF1">
    <property type="entry name" value="2-PHOSPHOSULFOLACTATE PHOSPHATASE-RELATED"/>
    <property type="match status" value="1"/>
</dbReference>
<comment type="catalytic activity">
    <reaction evidence="7">
        <text>(2R)-O-phospho-3-sulfolactate + H2O = (2R)-3-sulfolactate + phosphate</text>
        <dbReference type="Rhea" id="RHEA:23416"/>
        <dbReference type="ChEBI" id="CHEBI:15377"/>
        <dbReference type="ChEBI" id="CHEBI:15597"/>
        <dbReference type="ChEBI" id="CHEBI:43474"/>
        <dbReference type="ChEBI" id="CHEBI:58738"/>
        <dbReference type="EC" id="3.1.3.71"/>
    </reaction>
</comment>
<organism evidence="8 9">
    <name type="scientific">Candidatus Nephthysia bennettiae</name>
    <dbReference type="NCBI Taxonomy" id="3127016"/>
    <lineage>
        <taxon>Bacteria</taxon>
        <taxon>Bacillati</taxon>
        <taxon>Candidatus Dormiibacterota</taxon>
        <taxon>Candidatus Dormibacteria</taxon>
        <taxon>Candidatus Dormibacterales</taxon>
        <taxon>Candidatus Dormibacteraceae</taxon>
        <taxon>Candidatus Nephthysia</taxon>
    </lineage>
</organism>
<evidence type="ECO:0000256" key="3">
    <source>
        <dbReference type="ARBA" id="ARBA00012953"/>
    </source>
</evidence>
<evidence type="ECO:0000256" key="1">
    <source>
        <dbReference type="ARBA" id="ARBA00001946"/>
    </source>
</evidence>
<keyword evidence="6" id="KW-0460">Magnesium</keyword>
<keyword evidence="9" id="KW-1185">Reference proteome</keyword>
<dbReference type="AlphaFoldDB" id="A0A934NCD1"/>
<dbReference type="Pfam" id="PF04029">
    <property type="entry name" value="2-ph_phosp"/>
    <property type="match status" value="1"/>
</dbReference>
<evidence type="ECO:0000256" key="6">
    <source>
        <dbReference type="ARBA" id="ARBA00022842"/>
    </source>
</evidence>
<comment type="cofactor">
    <cofactor evidence="1">
        <name>Mg(2+)</name>
        <dbReference type="ChEBI" id="CHEBI:18420"/>
    </cofactor>
</comment>
<dbReference type="GO" id="GO:0050532">
    <property type="term" value="F:2-phosphosulfolactate phosphatase activity"/>
    <property type="evidence" value="ECO:0007669"/>
    <property type="project" value="UniProtKB-EC"/>
</dbReference>
<evidence type="ECO:0000313" key="8">
    <source>
        <dbReference type="EMBL" id="MBJ7597247.1"/>
    </source>
</evidence>
<comment type="caution">
    <text evidence="8">The sequence shown here is derived from an EMBL/GenBank/DDBJ whole genome shotgun (WGS) entry which is preliminary data.</text>
</comment>
<dbReference type="EC" id="3.1.3.71" evidence="3"/>
<comment type="similarity">
    <text evidence="2">Belongs to the ComB family.</text>
</comment>
<dbReference type="EMBL" id="JAEKNR010000049">
    <property type="protein sequence ID" value="MBJ7597247.1"/>
    <property type="molecule type" value="Genomic_DNA"/>
</dbReference>
<dbReference type="SUPFAM" id="SSF142823">
    <property type="entry name" value="ComB-like"/>
    <property type="match status" value="1"/>
</dbReference>
<evidence type="ECO:0000256" key="2">
    <source>
        <dbReference type="ARBA" id="ARBA00009997"/>
    </source>
</evidence>
<dbReference type="InterPro" id="IPR036702">
    <property type="entry name" value="ComB-like_sf"/>
</dbReference>
<protein>
    <recommendedName>
        <fullName evidence="4">Probable 2-phosphosulfolactate phosphatase</fullName>
        <ecNumber evidence="3">3.1.3.71</ecNumber>
    </recommendedName>
</protein>
<dbReference type="PANTHER" id="PTHR37311">
    <property type="entry name" value="2-PHOSPHOSULFOLACTATE PHOSPHATASE-RELATED"/>
    <property type="match status" value="1"/>
</dbReference>
<evidence type="ECO:0000256" key="4">
    <source>
        <dbReference type="ARBA" id="ARBA00021948"/>
    </source>
</evidence>
<dbReference type="Proteomes" id="UP000612893">
    <property type="component" value="Unassembled WGS sequence"/>
</dbReference>
<evidence type="ECO:0000256" key="5">
    <source>
        <dbReference type="ARBA" id="ARBA00022801"/>
    </source>
</evidence>
<keyword evidence="5" id="KW-0378">Hydrolase</keyword>
<accession>A0A934NCD1</accession>
<proteinExistence type="inferred from homology"/>
<evidence type="ECO:0000256" key="7">
    <source>
        <dbReference type="ARBA" id="ARBA00033711"/>
    </source>
</evidence>